<evidence type="ECO:0000313" key="2">
    <source>
        <dbReference type="Proteomes" id="UP000654452"/>
    </source>
</evidence>
<gene>
    <name evidence="1" type="ORF">JJL56_32515</name>
</gene>
<comment type="caution">
    <text evidence="1">The sequence shown here is derived from an EMBL/GenBank/DDBJ whole genome shotgun (WGS) entry which is preliminary data.</text>
</comment>
<dbReference type="Proteomes" id="UP000654452">
    <property type="component" value="Unassembled WGS sequence"/>
</dbReference>
<dbReference type="SUPFAM" id="SSF49899">
    <property type="entry name" value="Concanavalin A-like lectins/glucanases"/>
    <property type="match status" value="1"/>
</dbReference>
<keyword evidence="2" id="KW-1185">Reference proteome</keyword>
<evidence type="ECO:0000313" key="1">
    <source>
        <dbReference type="EMBL" id="MBK4723566.1"/>
    </source>
</evidence>
<organism evidence="1 2">
    <name type="scientific">Azospirillum aestuarii</name>
    <dbReference type="NCBI Taxonomy" id="2802052"/>
    <lineage>
        <taxon>Bacteria</taxon>
        <taxon>Pseudomonadati</taxon>
        <taxon>Pseudomonadota</taxon>
        <taxon>Alphaproteobacteria</taxon>
        <taxon>Rhodospirillales</taxon>
        <taxon>Azospirillaceae</taxon>
        <taxon>Azospirillum</taxon>
    </lineage>
</organism>
<sequence length="661" mass="66781">MGLHIVSLTGDWCERYDNSGRRRRLGTFAQRNTVLAEGGITASAALPATGINCVHAAVLPGAQLDAAGMPIPTVVAATAGGTAVLHPGGQVVAVTRAQGHSGALLEADGTLTLAPSGNVVIEEGPVPYTPILNSSWRTWLYDTTTSPATLPGADKVLVPGARGTSWGLELVARDPGNPGAGMVAHVKIASATGWMPGDTRLAALCDAATGAITGSGDLATNGGFDSDTVWSKGTGWSIAGGVATKTPGTGSALSQVMPLTAGVLYAITFTVAGLSAGSATPTISGNGQTVGAAVSANGTYTQYLVAPASPSTVDLYGSGSFSGSLDNVSVRLAVADRSYKGKGLIPNGTLQRTPVAGSDVVAWSGFTPAAYLLQPPNPDLDFPGDCFVGCWVNNTSSWNVLFERSAATGAWWRCDNIGSAGGPSTDQIARFYIGDGTNSAGVVLPVTLRGLGWTQLWFVRRGSTLEAWVNGALVATGSAASVGSLANATATLTIGNARSLGANANSSVSMFRAGAGSPAAAQLRRMYEDEKPWFSDNGKAMLGGISNAVTSLSRDPLTGRLAVGTGDGVSVFQGLRRVSYLDETVLGATTSDTVRSVSLRGGSLLISTAAEVGFVGDAIGGKEAIAVGGPRPVGNGFTARGVTTDGMALDLESRSASGKPS</sequence>
<reference evidence="1 2" key="1">
    <citation type="submission" date="2021-01" db="EMBL/GenBank/DDBJ databases">
        <title>Azospirillum sp. YIM DDC1 draft genome.</title>
        <authorList>
            <person name="Wang Y.-X."/>
        </authorList>
    </citation>
    <scope>NUCLEOTIDE SEQUENCE [LARGE SCALE GENOMIC DNA]</scope>
    <source>
        <strain evidence="1 2">YIM DDC1</strain>
    </source>
</reference>
<name>A0ABS1I999_9PROT</name>
<dbReference type="Gene3D" id="2.60.120.200">
    <property type="match status" value="1"/>
</dbReference>
<evidence type="ECO:0008006" key="3">
    <source>
        <dbReference type="Google" id="ProtNLM"/>
    </source>
</evidence>
<dbReference type="InterPro" id="IPR013320">
    <property type="entry name" value="ConA-like_dom_sf"/>
</dbReference>
<protein>
    <recommendedName>
        <fullName evidence="3">LamG domain-containing protein</fullName>
    </recommendedName>
</protein>
<proteinExistence type="predicted"/>
<accession>A0ABS1I999</accession>
<dbReference type="RefSeq" id="WP_200487901.1">
    <property type="nucleotide sequence ID" value="NZ_JAEPIV010000072.1"/>
</dbReference>
<dbReference type="EMBL" id="JAEPIV010000072">
    <property type="protein sequence ID" value="MBK4723566.1"/>
    <property type="molecule type" value="Genomic_DNA"/>
</dbReference>